<name>A0A1W2BC98_9FIRM</name>
<reference evidence="2 3" key="1">
    <citation type="submission" date="2017-04" db="EMBL/GenBank/DDBJ databases">
        <authorList>
            <person name="Afonso C.L."/>
            <person name="Miller P.J."/>
            <person name="Scott M.A."/>
            <person name="Spackman E."/>
            <person name="Goraichik I."/>
            <person name="Dimitrov K.M."/>
            <person name="Suarez D.L."/>
            <person name="Swayne D.E."/>
        </authorList>
    </citation>
    <scope>NUCLEOTIDE SEQUENCE [LARGE SCALE GENOMIC DNA]</scope>
    <source>
        <strain evidence="2 3">DSM 5090</strain>
    </source>
</reference>
<evidence type="ECO:0000259" key="1">
    <source>
        <dbReference type="Pfam" id="PF13847"/>
    </source>
</evidence>
<dbReference type="Gene3D" id="3.40.50.150">
    <property type="entry name" value="Vaccinia Virus protein VP39"/>
    <property type="match status" value="1"/>
</dbReference>
<evidence type="ECO:0000313" key="2">
    <source>
        <dbReference type="EMBL" id="SMC70617.1"/>
    </source>
</evidence>
<dbReference type="SUPFAM" id="SSF53335">
    <property type="entry name" value="S-adenosyl-L-methionine-dependent methyltransferases"/>
    <property type="match status" value="1"/>
</dbReference>
<organism evidence="2 3">
    <name type="scientific">Sporomusa malonica</name>
    <dbReference type="NCBI Taxonomy" id="112901"/>
    <lineage>
        <taxon>Bacteria</taxon>
        <taxon>Bacillati</taxon>
        <taxon>Bacillota</taxon>
        <taxon>Negativicutes</taxon>
        <taxon>Selenomonadales</taxon>
        <taxon>Sporomusaceae</taxon>
        <taxon>Sporomusa</taxon>
    </lineage>
</organism>
<sequence>MKDWNPNLYLKFEKERTQPVIDLISRIEKDNPERIIDIGCGPGNSTRQLKNKWPQADITGLDSSPNMIQKAKENLPGLKWVIGDAGADLTQLGKFDIVFSNAAIQWIPNNEQLLPKLFSLLKDSGILAVQVPNITDMGIKIAIQKTVEARKWNEYFVSATAETFYYPPQFYYDILSRLTSEISLWETHYYHVMDSHKSIVDWYTSTGLRPLLDKLPNEDLRFEFSQDILRNIETEYNFQQDGKVLFRFRRIFFTASK</sequence>
<dbReference type="AlphaFoldDB" id="A0A1W2BC98"/>
<dbReference type="InterPro" id="IPR025714">
    <property type="entry name" value="Methyltranfer_dom"/>
</dbReference>
<dbReference type="CDD" id="cd02440">
    <property type="entry name" value="AdoMet_MTases"/>
    <property type="match status" value="1"/>
</dbReference>
<feature type="domain" description="Methyltransferase" evidence="1">
    <location>
        <begin position="33"/>
        <end position="136"/>
    </location>
</feature>
<dbReference type="PANTHER" id="PTHR43861:SF1">
    <property type="entry name" value="TRANS-ACONITATE 2-METHYLTRANSFERASE"/>
    <property type="match status" value="1"/>
</dbReference>
<keyword evidence="2" id="KW-0489">Methyltransferase</keyword>
<dbReference type="GO" id="GO:0030798">
    <property type="term" value="F:trans-aconitate 2-methyltransferase activity"/>
    <property type="evidence" value="ECO:0007669"/>
    <property type="project" value="InterPro"/>
</dbReference>
<dbReference type="Gene3D" id="1.10.150.290">
    <property type="entry name" value="S-adenosyl-L-methionine-dependent methyltransferases"/>
    <property type="match status" value="1"/>
</dbReference>
<accession>A0A1W2BC98</accession>
<evidence type="ECO:0000313" key="3">
    <source>
        <dbReference type="Proteomes" id="UP000192738"/>
    </source>
</evidence>
<gene>
    <name evidence="2" type="ORF">SAMN04488500_10771</name>
</gene>
<protein>
    <submittedName>
        <fullName evidence="2">Trans-aconitate 2-methyltransferase</fullName>
    </submittedName>
</protein>
<dbReference type="Pfam" id="PF13847">
    <property type="entry name" value="Methyltransf_31"/>
    <property type="match status" value="1"/>
</dbReference>
<dbReference type="InterPro" id="IPR029063">
    <property type="entry name" value="SAM-dependent_MTases_sf"/>
</dbReference>
<dbReference type="Proteomes" id="UP000192738">
    <property type="component" value="Unassembled WGS sequence"/>
</dbReference>
<dbReference type="GO" id="GO:0032259">
    <property type="term" value="P:methylation"/>
    <property type="evidence" value="ECO:0007669"/>
    <property type="project" value="UniProtKB-KW"/>
</dbReference>
<dbReference type="STRING" id="112901.SAMN04488500_10771"/>
<keyword evidence="2" id="KW-0808">Transferase</keyword>
<keyword evidence="3" id="KW-1185">Reference proteome</keyword>
<dbReference type="InterPro" id="IPR023149">
    <property type="entry name" value="Trans_acon_MeTrfase_C"/>
</dbReference>
<dbReference type="PANTHER" id="PTHR43861">
    <property type="entry name" value="TRANS-ACONITATE 2-METHYLTRANSFERASE-RELATED"/>
    <property type="match status" value="1"/>
</dbReference>
<dbReference type="RefSeq" id="WP_176215476.1">
    <property type="nucleotide sequence ID" value="NZ_CP155572.1"/>
</dbReference>
<dbReference type="EMBL" id="FWXI01000007">
    <property type="protein sequence ID" value="SMC70617.1"/>
    <property type="molecule type" value="Genomic_DNA"/>
</dbReference>
<proteinExistence type="predicted"/>